<keyword evidence="2" id="KW-1185">Reference proteome</keyword>
<name>A0A7J7HWP4_CAMSI</name>
<evidence type="ECO:0000313" key="2">
    <source>
        <dbReference type="Proteomes" id="UP000593564"/>
    </source>
</evidence>
<sequence length="195" mass="21885">MRKTELLLLDFHLLQSLHSMNGRTLFPETKKGLRSDMFPLRKLDDQPTNRRFETWVRLTLQETEPFMSSSTKERGEGILVLFKSGTFVACPSKMGKIKEAITVDNTINLDGPGKARAPLSLLFCRTACPLFTAGYSLLLADQVTSLTKLPGTVTLVEPDLFSFVLSIKSNRNWACLEGSLGSGTFRWAKKEPQRK</sequence>
<reference evidence="2" key="1">
    <citation type="journal article" date="2020" name="Nat. Commun.">
        <title>Genome assembly of wild tea tree DASZ reveals pedigree and selection history of tea varieties.</title>
        <authorList>
            <person name="Zhang W."/>
            <person name="Zhang Y."/>
            <person name="Qiu H."/>
            <person name="Guo Y."/>
            <person name="Wan H."/>
            <person name="Zhang X."/>
            <person name="Scossa F."/>
            <person name="Alseekh S."/>
            <person name="Zhang Q."/>
            <person name="Wang P."/>
            <person name="Xu L."/>
            <person name="Schmidt M.H."/>
            <person name="Jia X."/>
            <person name="Li D."/>
            <person name="Zhu A."/>
            <person name="Guo F."/>
            <person name="Chen W."/>
            <person name="Ni D."/>
            <person name="Usadel B."/>
            <person name="Fernie A.R."/>
            <person name="Wen W."/>
        </authorList>
    </citation>
    <scope>NUCLEOTIDE SEQUENCE [LARGE SCALE GENOMIC DNA]</scope>
    <source>
        <strain evidence="2">cv. G240</strain>
    </source>
</reference>
<protein>
    <submittedName>
        <fullName evidence="1">Uncharacterized protein</fullName>
    </submittedName>
</protein>
<dbReference type="Proteomes" id="UP000593564">
    <property type="component" value="Unassembled WGS sequence"/>
</dbReference>
<comment type="caution">
    <text evidence="1">The sequence shown here is derived from an EMBL/GenBank/DDBJ whole genome shotgun (WGS) entry which is preliminary data.</text>
</comment>
<dbReference type="AlphaFoldDB" id="A0A7J7HWP4"/>
<dbReference type="EMBL" id="JACBKZ010000002">
    <property type="protein sequence ID" value="KAF5957260.1"/>
    <property type="molecule type" value="Genomic_DNA"/>
</dbReference>
<accession>A0A7J7HWP4</accession>
<evidence type="ECO:0000313" key="1">
    <source>
        <dbReference type="EMBL" id="KAF5957260.1"/>
    </source>
</evidence>
<reference evidence="1 2" key="2">
    <citation type="submission" date="2020-07" db="EMBL/GenBank/DDBJ databases">
        <title>Genome assembly of wild tea tree DASZ reveals pedigree and selection history of tea varieties.</title>
        <authorList>
            <person name="Zhang W."/>
        </authorList>
    </citation>
    <scope>NUCLEOTIDE SEQUENCE [LARGE SCALE GENOMIC DNA]</scope>
    <source>
        <strain evidence="2">cv. G240</strain>
        <tissue evidence="1">Leaf</tissue>
    </source>
</reference>
<proteinExistence type="predicted"/>
<organism evidence="1 2">
    <name type="scientific">Camellia sinensis</name>
    <name type="common">Tea plant</name>
    <name type="synonym">Thea sinensis</name>
    <dbReference type="NCBI Taxonomy" id="4442"/>
    <lineage>
        <taxon>Eukaryota</taxon>
        <taxon>Viridiplantae</taxon>
        <taxon>Streptophyta</taxon>
        <taxon>Embryophyta</taxon>
        <taxon>Tracheophyta</taxon>
        <taxon>Spermatophyta</taxon>
        <taxon>Magnoliopsida</taxon>
        <taxon>eudicotyledons</taxon>
        <taxon>Gunneridae</taxon>
        <taxon>Pentapetalae</taxon>
        <taxon>asterids</taxon>
        <taxon>Ericales</taxon>
        <taxon>Theaceae</taxon>
        <taxon>Camellia</taxon>
    </lineage>
</organism>
<gene>
    <name evidence="1" type="ORF">HYC85_004485</name>
</gene>